<dbReference type="Proteomes" id="UP001336020">
    <property type="component" value="Unassembled WGS sequence"/>
</dbReference>
<sequence>MSTSEYEGRLFINGEFRDAVAGGRYEVYNPADESVVGEASDAQPEDVAAAVAAARNAADTTSWATDHEFRRKCLEQLQSGLRKEASTAKSIAVAEAGTPISATLTHVDAMIEDMSYFNNLITTWKWEEDLPAYELLGMQSLRRIRYEPYGVVGAITPWNAPFMTNIWKIGHSLATGNAVVLKSAPDTPLAAALIAKVAQEMTDIPPGIINTISSADKAIAGEALTTDPRVDLFHFTGSPAVGQRIAQNAAVGIRHSVLELGGKSANVILPDADLDMACMLGSVMCMSNSGQGCALATRMVVHADVYDEVLQRLEAVVGGLPWGDPNDPNTLVGPIIRAEQLERIEGLVDRAEKDGARILTGGKRGDRGGKGFWYLPTVVADADENSEIAQTEVFGPVLTVIRYEGDDDEAVRVANNSRYGLSGYVQSTDPQRAWNVANRLKAGTVNINNSFYLSPDSPFGGYGISGDGVEHGEAGFREYLQAKTIASPAAQ</sequence>
<evidence type="ECO:0000256" key="3">
    <source>
        <dbReference type="PROSITE-ProRule" id="PRU10007"/>
    </source>
</evidence>
<reference evidence="6 7" key="1">
    <citation type="submission" date="2023-07" db="EMBL/GenBank/DDBJ databases">
        <authorList>
            <person name="Girao M."/>
            <person name="Carvalho M.F."/>
        </authorList>
    </citation>
    <scope>NUCLEOTIDE SEQUENCE [LARGE SCALE GENOMIC DNA]</scope>
    <source>
        <strain evidence="6 7">YIM65754</strain>
    </source>
</reference>
<dbReference type="InterPro" id="IPR015590">
    <property type="entry name" value="Aldehyde_DH_dom"/>
</dbReference>
<dbReference type="CDD" id="cd07089">
    <property type="entry name" value="ALDH_CddD-AldA-like"/>
    <property type="match status" value="1"/>
</dbReference>
<feature type="active site" evidence="3">
    <location>
        <position position="259"/>
    </location>
</feature>
<dbReference type="InterPro" id="IPR016163">
    <property type="entry name" value="Ald_DH_C"/>
</dbReference>
<evidence type="ECO:0000256" key="4">
    <source>
        <dbReference type="RuleBase" id="RU003345"/>
    </source>
</evidence>
<keyword evidence="2 4" id="KW-0560">Oxidoreductase</keyword>
<organism evidence="6 7">
    <name type="scientific">Rhodococcus artemisiae</name>
    <dbReference type="NCBI Taxonomy" id="714159"/>
    <lineage>
        <taxon>Bacteria</taxon>
        <taxon>Bacillati</taxon>
        <taxon>Actinomycetota</taxon>
        <taxon>Actinomycetes</taxon>
        <taxon>Mycobacteriales</taxon>
        <taxon>Nocardiaceae</taxon>
        <taxon>Rhodococcus</taxon>
    </lineage>
</organism>
<dbReference type="PANTHER" id="PTHR42804">
    <property type="entry name" value="ALDEHYDE DEHYDROGENASE"/>
    <property type="match status" value="1"/>
</dbReference>
<evidence type="ECO:0000313" key="7">
    <source>
        <dbReference type="Proteomes" id="UP001336020"/>
    </source>
</evidence>
<dbReference type="Gene3D" id="3.40.309.10">
    <property type="entry name" value="Aldehyde Dehydrogenase, Chain A, domain 2"/>
    <property type="match status" value="1"/>
</dbReference>
<dbReference type="InterPro" id="IPR016162">
    <property type="entry name" value="Ald_DH_N"/>
</dbReference>
<dbReference type="Gene3D" id="3.40.605.10">
    <property type="entry name" value="Aldehyde Dehydrogenase, Chain A, domain 1"/>
    <property type="match status" value="1"/>
</dbReference>
<evidence type="ECO:0000259" key="5">
    <source>
        <dbReference type="Pfam" id="PF00171"/>
    </source>
</evidence>
<feature type="domain" description="Aldehyde dehydrogenase" evidence="5">
    <location>
        <begin position="23"/>
        <end position="485"/>
    </location>
</feature>
<dbReference type="Pfam" id="PF00171">
    <property type="entry name" value="Aldedh"/>
    <property type="match status" value="1"/>
</dbReference>
<dbReference type="RefSeq" id="WP_330135290.1">
    <property type="nucleotide sequence ID" value="NZ_JAUTXY010000011.1"/>
</dbReference>
<evidence type="ECO:0000256" key="1">
    <source>
        <dbReference type="ARBA" id="ARBA00009986"/>
    </source>
</evidence>
<dbReference type="PROSITE" id="PS00687">
    <property type="entry name" value="ALDEHYDE_DEHYDR_GLU"/>
    <property type="match status" value="1"/>
</dbReference>
<proteinExistence type="inferred from homology"/>
<dbReference type="SUPFAM" id="SSF53720">
    <property type="entry name" value="ALDH-like"/>
    <property type="match status" value="1"/>
</dbReference>
<accession>A0ABU7LEW0</accession>
<dbReference type="InterPro" id="IPR016161">
    <property type="entry name" value="Ald_DH/histidinol_DH"/>
</dbReference>
<gene>
    <name evidence="6" type="ORF">Q7514_21465</name>
</gene>
<protein>
    <submittedName>
        <fullName evidence="6">Aldehyde dehydrogenase family protein</fullName>
    </submittedName>
</protein>
<name>A0ABU7LEW0_9NOCA</name>
<dbReference type="PANTHER" id="PTHR42804:SF1">
    <property type="entry name" value="ALDEHYDE DEHYDROGENASE-RELATED"/>
    <property type="match status" value="1"/>
</dbReference>
<dbReference type="InterPro" id="IPR029510">
    <property type="entry name" value="Ald_DH_CS_GLU"/>
</dbReference>
<comment type="caution">
    <text evidence="6">The sequence shown here is derived from an EMBL/GenBank/DDBJ whole genome shotgun (WGS) entry which is preliminary data.</text>
</comment>
<evidence type="ECO:0000256" key="2">
    <source>
        <dbReference type="ARBA" id="ARBA00023002"/>
    </source>
</evidence>
<dbReference type="EMBL" id="JAUTXY010000011">
    <property type="protein sequence ID" value="MEE2060092.1"/>
    <property type="molecule type" value="Genomic_DNA"/>
</dbReference>
<comment type="similarity">
    <text evidence="1 4">Belongs to the aldehyde dehydrogenase family.</text>
</comment>
<keyword evidence="7" id="KW-1185">Reference proteome</keyword>
<evidence type="ECO:0000313" key="6">
    <source>
        <dbReference type="EMBL" id="MEE2060092.1"/>
    </source>
</evidence>